<accession>A0AAV6VRG4</accession>
<dbReference type="InterPro" id="IPR012674">
    <property type="entry name" value="Calycin"/>
</dbReference>
<gene>
    <name evidence="5" type="ORF">JTE90_003696</name>
</gene>
<evidence type="ECO:0000256" key="3">
    <source>
        <dbReference type="ARBA" id="ARBA00068043"/>
    </source>
</evidence>
<proteinExistence type="inferred from homology"/>
<reference evidence="5 6" key="1">
    <citation type="journal article" date="2022" name="Nat. Ecol. Evol.">
        <title>A masculinizing supergene underlies an exaggerated male reproductive morph in a spider.</title>
        <authorList>
            <person name="Hendrickx F."/>
            <person name="De Corte Z."/>
            <person name="Sonet G."/>
            <person name="Van Belleghem S.M."/>
            <person name="Kostlbacher S."/>
            <person name="Vangestel C."/>
        </authorList>
    </citation>
    <scope>NUCLEOTIDE SEQUENCE [LARGE SCALE GENOMIC DNA]</scope>
    <source>
        <strain evidence="5">W744_W776</strain>
    </source>
</reference>
<dbReference type="SUPFAM" id="SSF50814">
    <property type="entry name" value="Lipocalins"/>
    <property type="match status" value="1"/>
</dbReference>
<name>A0AAV6VRG4_9ARAC</name>
<dbReference type="EMBL" id="JAFNEN010000029">
    <property type="protein sequence ID" value="KAG8199274.1"/>
    <property type="molecule type" value="Genomic_DNA"/>
</dbReference>
<dbReference type="Proteomes" id="UP000827092">
    <property type="component" value="Unassembled WGS sequence"/>
</dbReference>
<keyword evidence="6" id="KW-1185">Reference proteome</keyword>
<dbReference type="InterPro" id="IPR000463">
    <property type="entry name" value="Fatty_acid-bd"/>
</dbReference>
<evidence type="ECO:0000313" key="6">
    <source>
        <dbReference type="Proteomes" id="UP000827092"/>
    </source>
</evidence>
<dbReference type="InterPro" id="IPR000566">
    <property type="entry name" value="Lipocln_cytosolic_FA-bd_dom"/>
</dbReference>
<feature type="domain" description="Lipocalin/cytosolic fatty-acid binding" evidence="4">
    <location>
        <begin position="70"/>
        <end position="192"/>
    </location>
</feature>
<dbReference type="PRINTS" id="PR00178">
    <property type="entry name" value="FATTYACIDBP"/>
</dbReference>
<keyword evidence="2" id="KW-0446">Lipid-binding</keyword>
<dbReference type="CDD" id="cd00742">
    <property type="entry name" value="FABP"/>
    <property type="match status" value="1"/>
</dbReference>
<evidence type="ECO:0000256" key="2">
    <source>
        <dbReference type="ARBA" id="ARBA00023121"/>
    </source>
</evidence>
<evidence type="ECO:0000256" key="1">
    <source>
        <dbReference type="ARBA" id="ARBA00008390"/>
    </source>
</evidence>
<comment type="similarity">
    <text evidence="1">Belongs to the calycin superfamily. Fatty-acid binding protein (FABP) family.</text>
</comment>
<evidence type="ECO:0000313" key="5">
    <source>
        <dbReference type="EMBL" id="KAG8199274.1"/>
    </source>
</evidence>
<evidence type="ECO:0000259" key="4">
    <source>
        <dbReference type="Pfam" id="PF00061"/>
    </source>
</evidence>
<protein>
    <recommendedName>
        <fullName evidence="3">Fatty acid-binding protein</fullName>
    </recommendedName>
</protein>
<dbReference type="Gene3D" id="2.40.128.20">
    <property type="match status" value="1"/>
</dbReference>
<dbReference type="InterPro" id="IPR031259">
    <property type="entry name" value="ILBP"/>
</dbReference>
<dbReference type="Pfam" id="PF00061">
    <property type="entry name" value="Lipocalin"/>
    <property type="match status" value="1"/>
</dbReference>
<dbReference type="PANTHER" id="PTHR11955">
    <property type="entry name" value="FATTY ACID BINDING PROTEIN"/>
    <property type="match status" value="1"/>
</dbReference>
<dbReference type="GO" id="GO:0005504">
    <property type="term" value="F:fatty acid binding"/>
    <property type="evidence" value="ECO:0007669"/>
    <property type="project" value="UniProtKB-ARBA"/>
</dbReference>
<sequence length="198" mass="22567">MPIMWNDELIHEFKNEMIFDDVTMPINDEGEGMGCYCWRIRSFSCHCRIRSSAGRDSNVEARNYKMSKFAGKFQLVSSDDAFDDFLKACGVNMIMRKAGSFAKPLVEICSEDGESFSLKTTTTFKTTELKFKLGEEFDETRMDGSNCKTVVTLEDGKLVQKQSGDKEVTIIREVEGDTMKTICKVEDIVSTRVYNRCE</sequence>
<organism evidence="5 6">
    <name type="scientific">Oedothorax gibbosus</name>
    <dbReference type="NCBI Taxonomy" id="931172"/>
    <lineage>
        <taxon>Eukaryota</taxon>
        <taxon>Metazoa</taxon>
        <taxon>Ecdysozoa</taxon>
        <taxon>Arthropoda</taxon>
        <taxon>Chelicerata</taxon>
        <taxon>Arachnida</taxon>
        <taxon>Araneae</taxon>
        <taxon>Araneomorphae</taxon>
        <taxon>Entelegynae</taxon>
        <taxon>Araneoidea</taxon>
        <taxon>Linyphiidae</taxon>
        <taxon>Erigoninae</taxon>
        <taxon>Oedothorax</taxon>
    </lineage>
</organism>
<dbReference type="AlphaFoldDB" id="A0AAV6VRG4"/>
<dbReference type="FunFam" id="2.40.128.20:FF:000001">
    <property type="entry name" value="Fatty acid-binding protein, adipocyte"/>
    <property type="match status" value="1"/>
</dbReference>
<comment type="caution">
    <text evidence="5">The sequence shown here is derived from an EMBL/GenBank/DDBJ whole genome shotgun (WGS) entry which is preliminary data.</text>
</comment>